<proteinExistence type="inferred from homology"/>
<evidence type="ECO:0000256" key="4">
    <source>
        <dbReference type="ARBA" id="ARBA00022980"/>
    </source>
</evidence>
<gene>
    <name evidence="7 9" type="primary">rpsH</name>
    <name evidence="9" type="ORF">FJY75_07180</name>
</gene>
<comment type="subunit">
    <text evidence="7">Part of the 30S ribosomal subunit. Contacts proteins S5 and S12.</text>
</comment>
<dbReference type="GO" id="GO:1990904">
    <property type="term" value="C:ribonucleoprotein complex"/>
    <property type="evidence" value="ECO:0007669"/>
    <property type="project" value="UniProtKB-KW"/>
</dbReference>
<dbReference type="Pfam" id="PF00410">
    <property type="entry name" value="Ribosomal_S8"/>
    <property type="match status" value="1"/>
</dbReference>
<comment type="similarity">
    <text evidence="1 7 8">Belongs to the universal ribosomal protein uS8 family.</text>
</comment>
<dbReference type="GO" id="GO:0019843">
    <property type="term" value="F:rRNA binding"/>
    <property type="evidence" value="ECO:0007669"/>
    <property type="project" value="UniProtKB-UniRule"/>
</dbReference>
<dbReference type="HAMAP" id="MF_01302_B">
    <property type="entry name" value="Ribosomal_uS8_B"/>
    <property type="match status" value="1"/>
</dbReference>
<evidence type="ECO:0000256" key="3">
    <source>
        <dbReference type="ARBA" id="ARBA00022884"/>
    </source>
</evidence>
<comment type="caution">
    <text evidence="9">The sequence shown here is derived from an EMBL/GenBank/DDBJ whole genome shotgun (WGS) entry which is preliminary data.</text>
</comment>
<dbReference type="FunFam" id="3.30.1490.10:FF:000001">
    <property type="entry name" value="30S ribosomal protein S8"/>
    <property type="match status" value="1"/>
</dbReference>
<dbReference type="GO" id="GO:0005840">
    <property type="term" value="C:ribosome"/>
    <property type="evidence" value="ECO:0007669"/>
    <property type="project" value="UniProtKB-KW"/>
</dbReference>
<dbReference type="InterPro" id="IPR035987">
    <property type="entry name" value="Ribosomal_uS8_sf"/>
</dbReference>
<dbReference type="EMBL" id="VGIY01000154">
    <property type="protein sequence ID" value="MBM3317619.1"/>
    <property type="molecule type" value="Genomic_DNA"/>
</dbReference>
<dbReference type="GO" id="GO:0003735">
    <property type="term" value="F:structural constituent of ribosome"/>
    <property type="evidence" value="ECO:0007669"/>
    <property type="project" value="InterPro"/>
</dbReference>
<keyword evidence="2 7" id="KW-0699">rRNA-binding</keyword>
<evidence type="ECO:0000256" key="5">
    <source>
        <dbReference type="ARBA" id="ARBA00023274"/>
    </source>
</evidence>
<evidence type="ECO:0000313" key="9">
    <source>
        <dbReference type="EMBL" id="MBM3317619.1"/>
    </source>
</evidence>
<dbReference type="InterPro" id="IPR000630">
    <property type="entry name" value="Ribosomal_uS8"/>
</dbReference>
<keyword evidence="5 7" id="KW-0687">Ribonucleoprotein</keyword>
<evidence type="ECO:0000313" key="10">
    <source>
        <dbReference type="Proteomes" id="UP000748308"/>
    </source>
</evidence>
<protein>
    <recommendedName>
        <fullName evidence="6 7">Small ribosomal subunit protein uS8</fullName>
    </recommendedName>
</protein>
<dbReference type="SUPFAM" id="SSF56047">
    <property type="entry name" value="Ribosomal protein S8"/>
    <property type="match status" value="1"/>
</dbReference>
<dbReference type="InterPro" id="IPR047863">
    <property type="entry name" value="Ribosomal_uS8_CS"/>
</dbReference>
<keyword evidence="3 7" id="KW-0694">RNA-binding</keyword>
<dbReference type="GO" id="GO:0006412">
    <property type="term" value="P:translation"/>
    <property type="evidence" value="ECO:0007669"/>
    <property type="project" value="UniProtKB-UniRule"/>
</dbReference>
<dbReference type="PANTHER" id="PTHR11758">
    <property type="entry name" value="40S RIBOSOMAL PROTEIN S15A"/>
    <property type="match status" value="1"/>
</dbReference>
<dbReference type="Proteomes" id="UP000748308">
    <property type="component" value="Unassembled WGS sequence"/>
</dbReference>
<sequence length="133" mass="14735">MSVSDPIADFLTRIRNASRAKHRRVEAPASRLSEEIAKLLHREGYIEGVARMEDGKQGVLRMQLRYDRSDGTPVIEGLERVSTPGRRVYIGAREIPRVRGGLGTAILSTPRGVMTDREARQAGVGGELVARVW</sequence>
<dbReference type="NCBIfam" id="NF001109">
    <property type="entry name" value="PRK00136.1"/>
    <property type="match status" value="1"/>
</dbReference>
<dbReference type="AlphaFoldDB" id="A0A937XBM6"/>
<dbReference type="PROSITE" id="PS00053">
    <property type="entry name" value="RIBOSOMAL_S8"/>
    <property type="match status" value="1"/>
</dbReference>
<dbReference type="GO" id="GO:0005737">
    <property type="term" value="C:cytoplasm"/>
    <property type="evidence" value="ECO:0007669"/>
    <property type="project" value="UniProtKB-ARBA"/>
</dbReference>
<evidence type="ECO:0000256" key="6">
    <source>
        <dbReference type="ARBA" id="ARBA00035258"/>
    </source>
</evidence>
<evidence type="ECO:0000256" key="7">
    <source>
        <dbReference type="HAMAP-Rule" id="MF_01302"/>
    </source>
</evidence>
<evidence type="ECO:0000256" key="1">
    <source>
        <dbReference type="ARBA" id="ARBA00006471"/>
    </source>
</evidence>
<reference evidence="9" key="1">
    <citation type="submission" date="2019-03" db="EMBL/GenBank/DDBJ databases">
        <title>Lake Tanganyika Metagenome-Assembled Genomes (MAGs).</title>
        <authorList>
            <person name="Tran P."/>
        </authorList>
    </citation>
    <scope>NUCLEOTIDE SEQUENCE</scope>
    <source>
        <strain evidence="9">M_DeepCast_400m_m2_100</strain>
    </source>
</reference>
<dbReference type="FunFam" id="3.30.1370.30:FF:000002">
    <property type="entry name" value="30S ribosomal protein S8"/>
    <property type="match status" value="1"/>
</dbReference>
<comment type="function">
    <text evidence="7">One of the primary rRNA binding proteins, it binds directly to 16S rRNA central domain where it helps coordinate assembly of the platform of the 30S subunit.</text>
</comment>
<dbReference type="Gene3D" id="3.30.1490.10">
    <property type="match status" value="1"/>
</dbReference>
<organism evidence="9 10">
    <name type="scientific">Eiseniibacteriota bacterium</name>
    <dbReference type="NCBI Taxonomy" id="2212470"/>
    <lineage>
        <taxon>Bacteria</taxon>
        <taxon>Candidatus Eiseniibacteriota</taxon>
    </lineage>
</organism>
<keyword evidence="4 7" id="KW-0689">Ribosomal protein</keyword>
<accession>A0A937XBM6</accession>
<evidence type="ECO:0000256" key="8">
    <source>
        <dbReference type="RuleBase" id="RU003660"/>
    </source>
</evidence>
<evidence type="ECO:0000256" key="2">
    <source>
        <dbReference type="ARBA" id="ARBA00022730"/>
    </source>
</evidence>
<name>A0A937XBM6_UNCEI</name>
<dbReference type="Gene3D" id="3.30.1370.30">
    <property type="match status" value="1"/>
</dbReference>